<dbReference type="Pfam" id="PF00296">
    <property type="entry name" value="Bac_luciferase"/>
    <property type="match status" value="1"/>
</dbReference>
<dbReference type="SUPFAM" id="SSF51679">
    <property type="entry name" value="Bacterial luciferase-like"/>
    <property type="match status" value="1"/>
</dbReference>
<dbReference type="PANTHER" id="PTHR30137:SF8">
    <property type="entry name" value="BLR5498 PROTEIN"/>
    <property type="match status" value="1"/>
</dbReference>
<evidence type="ECO:0000259" key="3">
    <source>
        <dbReference type="Pfam" id="PF00296"/>
    </source>
</evidence>
<gene>
    <name evidence="4" type="ORF">CDO52_03755</name>
</gene>
<dbReference type="GO" id="GO:0005829">
    <property type="term" value="C:cytosol"/>
    <property type="evidence" value="ECO:0007669"/>
    <property type="project" value="TreeGrafter"/>
</dbReference>
<evidence type="ECO:0000256" key="2">
    <source>
        <dbReference type="ARBA" id="ARBA00023033"/>
    </source>
</evidence>
<dbReference type="GO" id="GO:0016705">
    <property type="term" value="F:oxidoreductase activity, acting on paired donors, with incorporation or reduction of molecular oxygen"/>
    <property type="evidence" value="ECO:0007669"/>
    <property type="project" value="InterPro"/>
</dbReference>
<dbReference type="RefSeq" id="WP_017620629.1">
    <property type="nucleotide sequence ID" value="NZ_CP022753.1"/>
</dbReference>
<dbReference type="EMBL" id="CP022753">
    <property type="protein sequence ID" value="ASU82012.1"/>
    <property type="molecule type" value="Genomic_DNA"/>
</dbReference>
<dbReference type="GO" id="GO:0004497">
    <property type="term" value="F:monooxygenase activity"/>
    <property type="evidence" value="ECO:0007669"/>
    <property type="project" value="UniProtKB-KW"/>
</dbReference>
<evidence type="ECO:0000256" key="1">
    <source>
        <dbReference type="ARBA" id="ARBA00023002"/>
    </source>
</evidence>
<keyword evidence="2" id="KW-0503">Monooxygenase</keyword>
<dbReference type="InterPro" id="IPR050766">
    <property type="entry name" value="Bact_Lucif_Oxidored"/>
</dbReference>
<dbReference type="Gene3D" id="3.20.20.30">
    <property type="entry name" value="Luciferase-like domain"/>
    <property type="match status" value="1"/>
</dbReference>
<keyword evidence="1" id="KW-0560">Oxidoreductase</keyword>
<accession>A0A223S1J3</accession>
<dbReference type="InterPro" id="IPR011251">
    <property type="entry name" value="Luciferase-like_dom"/>
</dbReference>
<organism evidence="4 5">
    <name type="scientific">Nocardiopsis gilva YIM 90087</name>
    <dbReference type="NCBI Taxonomy" id="1235441"/>
    <lineage>
        <taxon>Bacteria</taxon>
        <taxon>Bacillati</taxon>
        <taxon>Actinomycetota</taxon>
        <taxon>Actinomycetes</taxon>
        <taxon>Streptosporangiales</taxon>
        <taxon>Nocardiopsidaceae</taxon>
        <taxon>Nocardiopsis</taxon>
    </lineage>
</organism>
<proteinExistence type="predicted"/>
<dbReference type="KEGG" id="ngv:CDO52_03755"/>
<dbReference type="InterPro" id="IPR036661">
    <property type="entry name" value="Luciferase-like_sf"/>
</dbReference>
<name>A0A223S1J3_9ACTN</name>
<dbReference type="NCBIfam" id="TIGR04020">
    <property type="entry name" value="seco_metab_LLM"/>
    <property type="match status" value="1"/>
</dbReference>
<keyword evidence="5" id="KW-1185">Reference proteome</keyword>
<dbReference type="Proteomes" id="UP000215005">
    <property type="component" value="Chromosome"/>
</dbReference>
<dbReference type="AlphaFoldDB" id="A0A223S1J3"/>
<sequence>MRMDFSLLFFPSQEPQYRPDRYQLLIEAARFADKQGLRAIWIPERHFHEFGGSYPNPSVIAAALATATHRVRLRAGSVVLPLHHPVRVAEEWSVVDNLSNGRVDLAIARGWNPNDFVLAPDNYAPRTDVTVTGIDVLRRLWRGEAVRYRNGTGEETEVRLAPLPRQGELPLWLTCTGGEAMFARAGELGANVLTGLLFQSVEELARKVACYRAAREAAGFDPDSGHVTLMVHTFLGADEASALATARDPFRSYLESSVGLWGQKEARFHEQSPRERDVMLTLAVNRYARTAALFGTPESVTGTVSAFREAGVNEIACLIDFGIDPDTVLAGLRPLRRLMEQVNPPGARATAQG</sequence>
<evidence type="ECO:0000313" key="4">
    <source>
        <dbReference type="EMBL" id="ASU82012.1"/>
    </source>
</evidence>
<reference evidence="4 5" key="1">
    <citation type="submission" date="2017-08" db="EMBL/GenBank/DDBJ databases">
        <title>The complete genome sequence of Nocardiopsis gilva YIM 90087.</title>
        <authorList>
            <person name="Yin M."/>
            <person name="Tang S."/>
        </authorList>
    </citation>
    <scope>NUCLEOTIDE SEQUENCE [LARGE SCALE GENOMIC DNA]</scope>
    <source>
        <strain evidence="4 5">YIM 90087</strain>
    </source>
</reference>
<protein>
    <submittedName>
        <fullName evidence="4">LLM class flavin-dependent oxidoreductase</fullName>
    </submittedName>
</protein>
<evidence type="ECO:0000313" key="5">
    <source>
        <dbReference type="Proteomes" id="UP000215005"/>
    </source>
</evidence>
<dbReference type="PANTHER" id="PTHR30137">
    <property type="entry name" value="LUCIFERASE-LIKE MONOOXYGENASE"/>
    <property type="match status" value="1"/>
</dbReference>
<feature type="domain" description="Luciferase-like" evidence="3">
    <location>
        <begin position="1"/>
        <end position="313"/>
    </location>
</feature>
<dbReference type="InterPro" id="IPR024011">
    <property type="entry name" value="Biosynth_lucif-like_mOase_dom"/>
</dbReference>